<gene>
    <name evidence="3" type="ORF">FKG95_13010</name>
</gene>
<dbReference type="InterPro" id="IPR004360">
    <property type="entry name" value="Glyas_Fos-R_dOase_dom"/>
</dbReference>
<feature type="region of interest" description="Disordered" evidence="1">
    <location>
        <begin position="87"/>
        <end position="115"/>
    </location>
</feature>
<dbReference type="Pfam" id="PF00903">
    <property type="entry name" value="Glyoxalase"/>
    <property type="match status" value="1"/>
</dbReference>
<dbReference type="OrthoDB" id="9804944at2"/>
<evidence type="ECO:0000259" key="2">
    <source>
        <dbReference type="PROSITE" id="PS51819"/>
    </source>
</evidence>
<accession>A0A545TQY4</accession>
<sequence>MAIDLQRIVLFVSDMEKEAAFYREKLGLRVSEEREGWIEFDAGSCRIALHRGKRKPRLDFASEEALEETCESLRARGLRLGDIKPHPVHDLSVTGGKDPEGNPFRISGPTAAGSD</sequence>
<evidence type="ECO:0000256" key="1">
    <source>
        <dbReference type="SAM" id="MobiDB-lite"/>
    </source>
</evidence>
<comment type="caution">
    <text evidence="3">The sequence shown here is derived from an EMBL/GenBank/DDBJ whole genome shotgun (WGS) entry which is preliminary data.</text>
</comment>
<organism evidence="3 4">
    <name type="scientific">Denitrobaculum tricleocarpae</name>
    <dbReference type="NCBI Taxonomy" id="2591009"/>
    <lineage>
        <taxon>Bacteria</taxon>
        <taxon>Pseudomonadati</taxon>
        <taxon>Pseudomonadota</taxon>
        <taxon>Alphaproteobacteria</taxon>
        <taxon>Rhodospirillales</taxon>
        <taxon>Rhodospirillaceae</taxon>
        <taxon>Denitrobaculum</taxon>
    </lineage>
</organism>
<dbReference type="Proteomes" id="UP000315252">
    <property type="component" value="Unassembled WGS sequence"/>
</dbReference>
<feature type="domain" description="VOC" evidence="2">
    <location>
        <begin position="4"/>
        <end position="109"/>
    </location>
</feature>
<name>A0A545TQY4_9PROT</name>
<dbReference type="InterPro" id="IPR037523">
    <property type="entry name" value="VOC_core"/>
</dbReference>
<dbReference type="SUPFAM" id="SSF54593">
    <property type="entry name" value="Glyoxalase/Bleomycin resistance protein/Dihydroxybiphenyl dioxygenase"/>
    <property type="match status" value="1"/>
</dbReference>
<dbReference type="Gene3D" id="3.10.180.10">
    <property type="entry name" value="2,3-Dihydroxybiphenyl 1,2-Dioxygenase, domain 1"/>
    <property type="match status" value="1"/>
</dbReference>
<evidence type="ECO:0000313" key="3">
    <source>
        <dbReference type="EMBL" id="TQV79633.1"/>
    </source>
</evidence>
<dbReference type="EMBL" id="VHSH01000004">
    <property type="protein sequence ID" value="TQV79633.1"/>
    <property type="molecule type" value="Genomic_DNA"/>
</dbReference>
<keyword evidence="4" id="KW-1185">Reference proteome</keyword>
<reference evidence="3 4" key="1">
    <citation type="submission" date="2019-06" db="EMBL/GenBank/DDBJ databases">
        <title>Whole genome sequence for Rhodospirillaceae sp. R148.</title>
        <authorList>
            <person name="Wang G."/>
        </authorList>
    </citation>
    <scope>NUCLEOTIDE SEQUENCE [LARGE SCALE GENOMIC DNA]</scope>
    <source>
        <strain evidence="3 4">R148</strain>
    </source>
</reference>
<protein>
    <recommendedName>
        <fullName evidence="2">VOC domain-containing protein</fullName>
    </recommendedName>
</protein>
<evidence type="ECO:0000313" key="4">
    <source>
        <dbReference type="Proteomes" id="UP000315252"/>
    </source>
</evidence>
<dbReference type="AlphaFoldDB" id="A0A545TQY4"/>
<dbReference type="InterPro" id="IPR029068">
    <property type="entry name" value="Glyas_Bleomycin-R_OHBP_Dase"/>
</dbReference>
<dbReference type="RefSeq" id="WP_142896813.1">
    <property type="nucleotide sequence ID" value="NZ_ML660055.1"/>
</dbReference>
<dbReference type="PROSITE" id="PS51819">
    <property type="entry name" value="VOC"/>
    <property type="match status" value="1"/>
</dbReference>
<proteinExistence type="predicted"/>